<proteinExistence type="predicted"/>
<dbReference type="PROSITE" id="PS51257">
    <property type="entry name" value="PROKAR_LIPOPROTEIN"/>
    <property type="match status" value="1"/>
</dbReference>
<evidence type="ECO:0000313" key="2">
    <source>
        <dbReference type="EMBL" id="MQT02979.1"/>
    </source>
</evidence>
<dbReference type="OrthoDB" id="4301920at2"/>
<dbReference type="Proteomes" id="UP000419138">
    <property type="component" value="Unassembled WGS sequence"/>
</dbReference>
<evidence type="ECO:0000313" key="3">
    <source>
        <dbReference type="Proteomes" id="UP000419138"/>
    </source>
</evidence>
<evidence type="ECO:0008006" key="4">
    <source>
        <dbReference type="Google" id="ProtNLM"/>
    </source>
</evidence>
<protein>
    <recommendedName>
        <fullName evidence="4">DUF4232 domain-containing protein</fullName>
    </recommendedName>
</protein>
<dbReference type="EMBL" id="VCLA01000160">
    <property type="protein sequence ID" value="MQT02979.1"/>
    <property type="molecule type" value="Genomic_DNA"/>
</dbReference>
<feature type="signal peptide" evidence="1">
    <location>
        <begin position="1"/>
        <end position="21"/>
    </location>
</feature>
<evidence type="ECO:0000256" key="1">
    <source>
        <dbReference type="SAM" id="SignalP"/>
    </source>
</evidence>
<dbReference type="RefSeq" id="WP_153524555.1">
    <property type="nucleotide sequence ID" value="NZ_JBEPDZ010000002.1"/>
</dbReference>
<reference evidence="2 3" key="1">
    <citation type="submission" date="2019-05" db="EMBL/GenBank/DDBJ databases">
        <title>Comparative genomics and metabolomics analyses of clavulanic acid producing Streptomyces species provides insight into specialized metabolism and evolution of beta-lactam biosynthetic gene clusters.</title>
        <authorList>
            <person name="Moore M.A."/>
            <person name="Cruz-Morales P."/>
            <person name="Barona Gomez F."/>
            <person name="Kapil T."/>
        </authorList>
    </citation>
    <scope>NUCLEOTIDE SEQUENCE [LARGE SCALE GENOMIC DNA]</scope>
    <source>
        <strain evidence="2 3">NRRL 5741</strain>
    </source>
</reference>
<gene>
    <name evidence="2" type="ORF">FF041_23155</name>
</gene>
<keyword evidence="3" id="KW-1185">Reference proteome</keyword>
<dbReference type="AlphaFoldDB" id="A0A646KKY4"/>
<name>A0A646KKY4_STRJU</name>
<comment type="caution">
    <text evidence="2">The sequence shown here is derived from an EMBL/GenBank/DDBJ whole genome shotgun (WGS) entry which is preliminary data.</text>
</comment>
<organism evidence="2 3">
    <name type="scientific">Streptomyces jumonjinensis</name>
    <dbReference type="NCBI Taxonomy" id="1945"/>
    <lineage>
        <taxon>Bacteria</taxon>
        <taxon>Bacillati</taxon>
        <taxon>Actinomycetota</taxon>
        <taxon>Actinomycetes</taxon>
        <taxon>Kitasatosporales</taxon>
        <taxon>Streptomycetaceae</taxon>
        <taxon>Streptomyces</taxon>
    </lineage>
</organism>
<accession>A0A646KKY4</accession>
<sequence>MSVTRYRIPASVAGAALLAVAATGCSGLGRTAVGTIIYNTSQRHPVVVSNPLVRGCHRLAPPGAVNLHNNTLVDLVLYPADDCSGGNTVYVATTTSDVVAPGAGAWRSYTTVH</sequence>
<feature type="chain" id="PRO_5024984537" description="DUF4232 domain-containing protein" evidence="1">
    <location>
        <begin position="22"/>
        <end position="113"/>
    </location>
</feature>
<keyword evidence="1" id="KW-0732">Signal</keyword>